<dbReference type="PANTHER" id="PTHR12302">
    <property type="entry name" value="EBNA2 BINDING PROTEIN P100"/>
    <property type="match status" value="1"/>
</dbReference>
<sequence>MAAFRIPWYRILSRRQRPPLFWILALLALAFWLFDGGLSSFWRAQKDCQIDSIYDGDTLRATCGRKEVKVRFYCIDAPEMGQRPWGRESRDHLRRLTPDRVRLVEHETDRYGRIVGEVFDGDRSLNLALVESGQAAVYPQYCDESRFFKAEKRAKERRLGIWEKRGLHQRPWEWRQRNH</sequence>
<dbReference type="SMART" id="SM00318">
    <property type="entry name" value="SNc"/>
    <property type="match status" value="1"/>
</dbReference>
<dbReference type="EMBL" id="SMAO01000008">
    <property type="protein sequence ID" value="TCT19503.1"/>
    <property type="molecule type" value="Genomic_DNA"/>
</dbReference>
<proteinExistence type="predicted"/>
<dbReference type="Pfam" id="PF00565">
    <property type="entry name" value="SNase"/>
    <property type="match status" value="1"/>
</dbReference>
<dbReference type="SUPFAM" id="SSF50199">
    <property type="entry name" value="Staphylococcal nuclease"/>
    <property type="match status" value="1"/>
</dbReference>
<dbReference type="InterPro" id="IPR016071">
    <property type="entry name" value="Staphylococal_nuclease_OB-fold"/>
</dbReference>
<keyword evidence="1" id="KW-0540">Nuclease</keyword>
<dbReference type="Proteomes" id="UP000295717">
    <property type="component" value="Unassembled WGS sequence"/>
</dbReference>
<keyword evidence="3" id="KW-0378">Hydrolase</keyword>
<dbReference type="GO" id="GO:0004519">
    <property type="term" value="F:endonuclease activity"/>
    <property type="evidence" value="ECO:0007669"/>
    <property type="project" value="UniProtKB-KW"/>
</dbReference>
<dbReference type="PROSITE" id="PS50830">
    <property type="entry name" value="TNASE_3"/>
    <property type="match status" value="1"/>
</dbReference>
<organism evidence="6 7">
    <name type="scientific">Thiobaca trueperi</name>
    <dbReference type="NCBI Taxonomy" id="127458"/>
    <lineage>
        <taxon>Bacteria</taxon>
        <taxon>Pseudomonadati</taxon>
        <taxon>Pseudomonadota</taxon>
        <taxon>Gammaproteobacteria</taxon>
        <taxon>Chromatiales</taxon>
        <taxon>Chromatiaceae</taxon>
        <taxon>Thiobaca</taxon>
    </lineage>
</organism>
<dbReference type="GO" id="GO:0003676">
    <property type="term" value="F:nucleic acid binding"/>
    <property type="evidence" value="ECO:0007669"/>
    <property type="project" value="InterPro"/>
</dbReference>
<evidence type="ECO:0000256" key="3">
    <source>
        <dbReference type="ARBA" id="ARBA00022801"/>
    </source>
</evidence>
<dbReference type="PANTHER" id="PTHR12302:SF3">
    <property type="entry name" value="SERINE_THREONINE-PROTEIN KINASE 31"/>
    <property type="match status" value="1"/>
</dbReference>
<dbReference type="AlphaFoldDB" id="A0A4R3MXM2"/>
<evidence type="ECO:0000313" key="6">
    <source>
        <dbReference type="EMBL" id="TCT19503.1"/>
    </source>
</evidence>
<keyword evidence="2 6" id="KW-0255">Endonuclease</keyword>
<dbReference type="PROSITE" id="PS01284">
    <property type="entry name" value="TNASE_2"/>
    <property type="match status" value="1"/>
</dbReference>
<evidence type="ECO:0000256" key="1">
    <source>
        <dbReference type="ARBA" id="ARBA00022722"/>
    </source>
</evidence>
<dbReference type="RefSeq" id="WP_165903449.1">
    <property type="nucleotide sequence ID" value="NZ_SMAO01000008.1"/>
</dbReference>
<evidence type="ECO:0000313" key="7">
    <source>
        <dbReference type="Proteomes" id="UP000295717"/>
    </source>
</evidence>
<feature type="transmembrane region" description="Helical" evidence="4">
    <location>
        <begin position="20"/>
        <end position="42"/>
    </location>
</feature>
<dbReference type="InterPro" id="IPR002071">
    <property type="entry name" value="Thermonucl_AS"/>
</dbReference>
<gene>
    <name evidence="6" type="ORF">EDC35_108110</name>
</gene>
<feature type="domain" description="TNase-like" evidence="5">
    <location>
        <begin position="44"/>
        <end position="164"/>
    </location>
</feature>
<keyword evidence="7" id="KW-1185">Reference proteome</keyword>
<comment type="caution">
    <text evidence="6">The sequence shown here is derived from an EMBL/GenBank/DDBJ whole genome shotgun (WGS) entry which is preliminary data.</text>
</comment>
<name>A0A4R3MXM2_9GAMM</name>
<evidence type="ECO:0000256" key="4">
    <source>
        <dbReference type="SAM" id="Phobius"/>
    </source>
</evidence>
<keyword evidence="4" id="KW-1133">Transmembrane helix</keyword>
<accession>A0A4R3MXM2</accession>
<evidence type="ECO:0000259" key="5">
    <source>
        <dbReference type="PROSITE" id="PS50830"/>
    </source>
</evidence>
<keyword evidence="4" id="KW-0472">Membrane</keyword>
<reference evidence="6 7" key="1">
    <citation type="submission" date="2019-03" db="EMBL/GenBank/DDBJ databases">
        <title>Genomic Encyclopedia of Type Strains, Phase IV (KMG-IV): sequencing the most valuable type-strain genomes for metagenomic binning, comparative biology and taxonomic classification.</title>
        <authorList>
            <person name="Goeker M."/>
        </authorList>
    </citation>
    <scope>NUCLEOTIDE SEQUENCE [LARGE SCALE GENOMIC DNA]</scope>
    <source>
        <strain evidence="6 7">DSM 13587</strain>
    </source>
</reference>
<dbReference type="Gene3D" id="2.40.50.90">
    <property type="match status" value="1"/>
</dbReference>
<keyword evidence="4" id="KW-0812">Transmembrane</keyword>
<evidence type="ECO:0000256" key="2">
    <source>
        <dbReference type="ARBA" id="ARBA00022759"/>
    </source>
</evidence>
<protein>
    <submittedName>
        <fullName evidence="6">Endonuclease YncB(Thermonuclease family)</fullName>
    </submittedName>
</protein>
<dbReference type="InterPro" id="IPR035437">
    <property type="entry name" value="SNase_OB-fold_sf"/>
</dbReference>
<dbReference type="GO" id="GO:0016787">
    <property type="term" value="F:hydrolase activity"/>
    <property type="evidence" value="ECO:0007669"/>
    <property type="project" value="UniProtKB-KW"/>
</dbReference>